<dbReference type="RefSeq" id="WP_085276679.1">
    <property type="nucleotide sequence ID" value="NZ_FXAG01000012.1"/>
</dbReference>
<dbReference type="AlphaFoldDB" id="A0A1Y6C2E1"/>
<feature type="transmembrane region" description="Helical" evidence="1">
    <location>
        <begin position="16"/>
        <end position="41"/>
    </location>
</feature>
<evidence type="ECO:0000256" key="1">
    <source>
        <dbReference type="SAM" id="Phobius"/>
    </source>
</evidence>
<organism evidence="2 3">
    <name type="scientific">Pseudogulbenkiania subflava DSM 22618</name>
    <dbReference type="NCBI Taxonomy" id="1123014"/>
    <lineage>
        <taxon>Bacteria</taxon>
        <taxon>Pseudomonadati</taxon>
        <taxon>Pseudomonadota</taxon>
        <taxon>Betaproteobacteria</taxon>
        <taxon>Neisseriales</taxon>
        <taxon>Chromobacteriaceae</taxon>
        <taxon>Pseudogulbenkiania</taxon>
    </lineage>
</organism>
<protein>
    <submittedName>
        <fullName evidence="2">Uncharacterized protein</fullName>
    </submittedName>
</protein>
<gene>
    <name evidence="2" type="ORF">SAMN02745746_02442</name>
</gene>
<keyword evidence="1" id="KW-0812">Transmembrane</keyword>
<evidence type="ECO:0000313" key="2">
    <source>
        <dbReference type="EMBL" id="SMF29910.1"/>
    </source>
</evidence>
<evidence type="ECO:0000313" key="3">
    <source>
        <dbReference type="Proteomes" id="UP000192920"/>
    </source>
</evidence>
<keyword evidence="1" id="KW-1133">Transmembrane helix</keyword>
<dbReference type="Proteomes" id="UP000192920">
    <property type="component" value="Unassembled WGS sequence"/>
</dbReference>
<keyword evidence="3" id="KW-1185">Reference proteome</keyword>
<name>A0A1Y6C2E1_9NEIS</name>
<reference evidence="3" key="1">
    <citation type="submission" date="2017-04" db="EMBL/GenBank/DDBJ databases">
        <authorList>
            <person name="Varghese N."/>
            <person name="Submissions S."/>
        </authorList>
    </citation>
    <scope>NUCLEOTIDE SEQUENCE [LARGE SCALE GENOMIC DNA]</scope>
    <source>
        <strain evidence="3">DSM 22618</strain>
    </source>
</reference>
<sequence length="242" mass="27618">MTYTNVWAYLKNVPNIVGILATFVGVLLTIAGSLIAALIAARVSLRNAKRTLAQGQDTLAVQRLVTNRATASFIADKRQKWIDELRSDVATHLAQSQEVVWKWDALRARIQEIKNDQLLTKEEQIRTMTSARHEFSKSNGELDRQHQERHIRLRLRLNPKEPDHITLRHYLNDIRKNMTAVASAQVQEMGSTAVYIIAMQELVQQSEELTQTILKTEWTRVKQEVAYPEETLSKIPLPSAVN</sequence>
<dbReference type="EMBL" id="FXAG01000012">
    <property type="protein sequence ID" value="SMF29910.1"/>
    <property type="molecule type" value="Genomic_DNA"/>
</dbReference>
<proteinExistence type="predicted"/>
<accession>A0A1Y6C2E1</accession>
<keyword evidence="1" id="KW-0472">Membrane</keyword>